<evidence type="ECO:0000256" key="2">
    <source>
        <dbReference type="HAMAP-Rule" id="MF_01477"/>
    </source>
</evidence>
<dbReference type="InterPro" id="IPR004394">
    <property type="entry name" value="Iojap/RsfS/C7orf30"/>
</dbReference>
<keyword evidence="2" id="KW-0810">Translation regulation</keyword>
<dbReference type="GO" id="GO:0005737">
    <property type="term" value="C:cytoplasm"/>
    <property type="evidence" value="ECO:0007669"/>
    <property type="project" value="UniProtKB-SubCell"/>
</dbReference>
<organism evidence="3 4">
    <name type="scientific">Kordiimonas lacus</name>
    <dbReference type="NCBI Taxonomy" id="637679"/>
    <lineage>
        <taxon>Bacteria</taxon>
        <taxon>Pseudomonadati</taxon>
        <taxon>Pseudomonadota</taxon>
        <taxon>Alphaproteobacteria</taxon>
        <taxon>Kordiimonadales</taxon>
        <taxon>Kordiimonadaceae</taxon>
        <taxon>Kordiimonas</taxon>
    </lineage>
</organism>
<dbReference type="PANTHER" id="PTHR21043">
    <property type="entry name" value="IOJAP SUPERFAMILY ORTHOLOG"/>
    <property type="match status" value="1"/>
</dbReference>
<keyword evidence="2" id="KW-0678">Repressor</keyword>
<dbReference type="InterPro" id="IPR043519">
    <property type="entry name" value="NT_sf"/>
</dbReference>
<dbReference type="STRING" id="637679.GCA_001550055_01798"/>
<evidence type="ECO:0000313" key="3">
    <source>
        <dbReference type="EMBL" id="SDE09015.1"/>
    </source>
</evidence>
<dbReference type="GO" id="GO:0042256">
    <property type="term" value="P:cytosolic ribosome assembly"/>
    <property type="evidence" value="ECO:0007669"/>
    <property type="project" value="UniProtKB-UniRule"/>
</dbReference>
<dbReference type="PANTHER" id="PTHR21043:SF0">
    <property type="entry name" value="MITOCHONDRIAL ASSEMBLY OF RIBOSOMAL LARGE SUBUNIT PROTEIN 1"/>
    <property type="match status" value="1"/>
</dbReference>
<keyword evidence="4" id="KW-1185">Reference proteome</keyword>
<dbReference type="Proteomes" id="UP000183685">
    <property type="component" value="Unassembled WGS sequence"/>
</dbReference>
<evidence type="ECO:0000313" key="4">
    <source>
        <dbReference type="Proteomes" id="UP000183685"/>
    </source>
</evidence>
<evidence type="ECO:0000256" key="1">
    <source>
        <dbReference type="ARBA" id="ARBA00010574"/>
    </source>
</evidence>
<dbReference type="Gene3D" id="3.30.460.10">
    <property type="entry name" value="Beta Polymerase, domain 2"/>
    <property type="match status" value="1"/>
</dbReference>
<dbReference type="OrthoDB" id="9793681at2"/>
<dbReference type="HAMAP" id="MF_01477">
    <property type="entry name" value="Iojap_RsfS"/>
    <property type="match status" value="1"/>
</dbReference>
<accession>A0A1G7A4P1</accession>
<dbReference type="GO" id="GO:0017148">
    <property type="term" value="P:negative regulation of translation"/>
    <property type="evidence" value="ECO:0007669"/>
    <property type="project" value="UniProtKB-UniRule"/>
</dbReference>
<sequence>MQASSETLSVTDPIPVVKTEDLLKSVVSNLDDNKAEDIVSINLAGKSSIADHMVIASGRSQRQVAALADYVIKGMKQIGHKDIVVQGLEQADWVLIDAGDVIVHIFRPEVRSFYNLDKMWGTEIEEGDTVN</sequence>
<dbReference type="EMBL" id="FNAK01000004">
    <property type="protein sequence ID" value="SDE09015.1"/>
    <property type="molecule type" value="Genomic_DNA"/>
</dbReference>
<dbReference type="Pfam" id="PF02410">
    <property type="entry name" value="RsfS"/>
    <property type="match status" value="1"/>
</dbReference>
<comment type="subcellular location">
    <subcellularLocation>
        <location evidence="2">Cytoplasm</location>
    </subcellularLocation>
</comment>
<reference evidence="3 4" key="1">
    <citation type="submission" date="2016-10" db="EMBL/GenBank/DDBJ databases">
        <authorList>
            <person name="de Groot N.N."/>
        </authorList>
    </citation>
    <scope>NUCLEOTIDE SEQUENCE [LARGE SCALE GENOMIC DNA]</scope>
    <source>
        <strain evidence="3 4">CGMCC 1.9109</strain>
    </source>
</reference>
<dbReference type="NCBIfam" id="TIGR00090">
    <property type="entry name" value="rsfS_iojap_ybeB"/>
    <property type="match status" value="1"/>
</dbReference>
<dbReference type="RefSeq" id="WP_068304047.1">
    <property type="nucleotide sequence ID" value="NZ_DAIOMO010000004.1"/>
</dbReference>
<keyword evidence="2" id="KW-0963">Cytoplasm</keyword>
<comment type="similarity">
    <text evidence="1 2">Belongs to the Iojap/RsfS family.</text>
</comment>
<dbReference type="GO" id="GO:0043023">
    <property type="term" value="F:ribosomal large subunit binding"/>
    <property type="evidence" value="ECO:0007669"/>
    <property type="project" value="TreeGrafter"/>
</dbReference>
<dbReference type="SUPFAM" id="SSF81301">
    <property type="entry name" value="Nucleotidyltransferase"/>
    <property type="match status" value="1"/>
</dbReference>
<gene>
    <name evidence="2" type="primary">rsfS</name>
    <name evidence="3" type="ORF">SAMN04488071_2059</name>
</gene>
<protein>
    <recommendedName>
        <fullName evidence="2">Ribosomal silencing factor RsfS</fullName>
    </recommendedName>
</protein>
<comment type="subunit">
    <text evidence="2">Interacts with ribosomal protein uL14 (rplN).</text>
</comment>
<dbReference type="GO" id="GO:0090071">
    <property type="term" value="P:negative regulation of ribosome biogenesis"/>
    <property type="evidence" value="ECO:0007669"/>
    <property type="project" value="UniProtKB-UniRule"/>
</dbReference>
<comment type="function">
    <text evidence="2">Functions as a ribosomal silencing factor. Interacts with ribosomal protein uL14 (rplN), blocking formation of intersubunit bridge B8. Prevents association of the 30S and 50S ribosomal subunits and the formation of functional ribosomes, thus repressing translation.</text>
</comment>
<dbReference type="AlphaFoldDB" id="A0A1G7A4P1"/>
<proteinExistence type="inferred from homology"/>
<name>A0A1G7A4P1_9PROT</name>